<sequence>MWWLLEQTKFEDQQLFEQFPKVLLSKLLMMIYLWLTDLSRRQTANTMKSNNNLMCRVFRRLEEVCSIEIEKKRILPFSGRCLIKCNESKFNHKAKYNRGRREPDIWVFGLLSCDTRPAKGYFKVVKRRDCATLLPILAKCLLPGREVHTDDKGAYDRMEQHLPNHVTRHSNCSCR</sequence>
<name>A0AAD9QA16_ACRCE</name>
<dbReference type="Proteomes" id="UP001249851">
    <property type="component" value="Unassembled WGS sequence"/>
</dbReference>
<keyword evidence="3" id="KW-1185">Reference proteome</keyword>
<evidence type="ECO:0000313" key="3">
    <source>
        <dbReference type="Proteomes" id="UP001249851"/>
    </source>
</evidence>
<evidence type="ECO:0000259" key="1">
    <source>
        <dbReference type="Pfam" id="PF12762"/>
    </source>
</evidence>
<dbReference type="PANTHER" id="PTHR47163">
    <property type="entry name" value="DDE_TNP_IS1595 DOMAIN-CONTAINING PROTEIN"/>
    <property type="match status" value="1"/>
</dbReference>
<comment type="caution">
    <text evidence="2">The sequence shown here is derived from an EMBL/GenBank/DDBJ whole genome shotgun (WGS) entry which is preliminary data.</text>
</comment>
<organism evidence="2 3">
    <name type="scientific">Acropora cervicornis</name>
    <name type="common">Staghorn coral</name>
    <dbReference type="NCBI Taxonomy" id="6130"/>
    <lineage>
        <taxon>Eukaryota</taxon>
        <taxon>Metazoa</taxon>
        <taxon>Cnidaria</taxon>
        <taxon>Anthozoa</taxon>
        <taxon>Hexacorallia</taxon>
        <taxon>Scleractinia</taxon>
        <taxon>Astrocoeniina</taxon>
        <taxon>Acroporidae</taxon>
        <taxon>Acropora</taxon>
    </lineage>
</organism>
<dbReference type="Pfam" id="PF12762">
    <property type="entry name" value="DDE_Tnp_IS1595"/>
    <property type="match status" value="1"/>
</dbReference>
<evidence type="ECO:0000313" key="2">
    <source>
        <dbReference type="EMBL" id="KAK2557080.1"/>
    </source>
</evidence>
<dbReference type="PANTHER" id="PTHR47163:SF2">
    <property type="entry name" value="SI:DKEY-17M8.2"/>
    <property type="match status" value="1"/>
</dbReference>
<dbReference type="InterPro" id="IPR024445">
    <property type="entry name" value="Tnp_ISXO2-like"/>
</dbReference>
<protein>
    <recommendedName>
        <fullName evidence="1">ISXO2-like transposase domain-containing protein</fullName>
    </recommendedName>
</protein>
<dbReference type="InterPro" id="IPR053164">
    <property type="entry name" value="IS1016-like_transposase"/>
</dbReference>
<dbReference type="EMBL" id="JARQWQ010000052">
    <property type="protein sequence ID" value="KAK2557080.1"/>
    <property type="molecule type" value="Genomic_DNA"/>
</dbReference>
<proteinExistence type="predicted"/>
<feature type="domain" description="ISXO2-like transposase" evidence="1">
    <location>
        <begin position="89"/>
        <end position="172"/>
    </location>
</feature>
<reference evidence="2" key="1">
    <citation type="journal article" date="2023" name="G3 (Bethesda)">
        <title>Whole genome assembly and annotation of the endangered Caribbean coral Acropora cervicornis.</title>
        <authorList>
            <person name="Selwyn J.D."/>
            <person name="Vollmer S.V."/>
        </authorList>
    </citation>
    <scope>NUCLEOTIDE SEQUENCE</scope>
    <source>
        <strain evidence="2">K2</strain>
    </source>
</reference>
<reference evidence="2" key="2">
    <citation type="journal article" date="2023" name="Science">
        <title>Genomic signatures of disease resistance in endangered staghorn corals.</title>
        <authorList>
            <person name="Vollmer S.V."/>
            <person name="Selwyn J.D."/>
            <person name="Despard B.A."/>
            <person name="Roesel C.L."/>
        </authorList>
    </citation>
    <scope>NUCLEOTIDE SEQUENCE</scope>
    <source>
        <strain evidence="2">K2</strain>
    </source>
</reference>
<dbReference type="AlphaFoldDB" id="A0AAD9QA16"/>
<gene>
    <name evidence="2" type="ORF">P5673_020958</name>
</gene>
<accession>A0AAD9QA16</accession>